<dbReference type="InterPro" id="IPR043504">
    <property type="entry name" value="Peptidase_S1_PA_chymotrypsin"/>
</dbReference>
<evidence type="ECO:0000256" key="1">
    <source>
        <dbReference type="ARBA" id="ARBA00022801"/>
    </source>
</evidence>
<keyword evidence="1" id="KW-0378">Hydrolase</keyword>
<feature type="compositionally biased region" description="Basic and acidic residues" evidence="2">
    <location>
        <begin position="398"/>
        <end position="411"/>
    </location>
</feature>
<dbReference type="Gene3D" id="2.40.10.10">
    <property type="entry name" value="Trypsin-like serine proteases"/>
    <property type="match status" value="2"/>
</dbReference>
<keyword evidence="3" id="KW-0472">Membrane</keyword>
<feature type="transmembrane region" description="Helical" evidence="3">
    <location>
        <begin position="7"/>
        <end position="29"/>
    </location>
</feature>
<sequence length="522" mass="58375">MWIVFEWFCSFFWPVSSIYRFWFFARIYIRRFFVFDVLVSQGDYEEFLEPEYMPVEFNYSIYEAYFSLIMKILGFLVLVLVLLVVLYQLAYGIIRMVVWSSIYSMEFSHQISQLKFRMHEAAVNPISPIKVNFPAFQFRVLTQELVPQLIGYGIRIGNHLVVPMHVLQAVSVRSDTVVLESRDKTRTLKLDVSVFKFIHNDVAVYEPSYQDMTKLGVQKPSICVFESSSMMIAVDGGSSVGNFKPGREDWIVAVDANTQKGWSGAAYTCLGKLVGMHTGSLSSTENGGVSAPFLAAILSQLEMDKKLEASEDFVHLDREVKTYNVGSYTVSRKADGGFRVQKPDKVEVERKFEQTGRGWAEMMDSSDEEAAEKPRPKREPASRSGQTKPKQVLGFRDTPPEVEAKQPEIKQENLVGPGTSLAIAAATQVVIETLNCLGFLAAPTAGNLSSNLLASESGSQLLARTLSQTLESSVSSNKKKSKKSKATRIPREDQSKNINLLPSTSGIMQAAHVPIKPPQSEC</sequence>
<evidence type="ECO:0000256" key="3">
    <source>
        <dbReference type="SAM" id="Phobius"/>
    </source>
</evidence>
<accession>A0A1L3KES9</accession>
<dbReference type="GO" id="GO:0016787">
    <property type="term" value="F:hydrolase activity"/>
    <property type="evidence" value="ECO:0007669"/>
    <property type="project" value="UniProtKB-KW"/>
</dbReference>
<organism evidence="4">
    <name type="scientific">Hubei sobemo-like virus 17</name>
    <dbReference type="NCBI Taxonomy" id="1923202"/>
    <lineage>
        <taxon>Viruses</taxon>
        <taxon>Riboviria</taxon>
    </lineage>
</organism>
<feature type="region of interest" description="Disordered" evidence="2">
    <location>
        <begin position="347"/>
        <end position="411"/>
    </location>
</feature>
<protein>
    <submittedName>
        <fullName evidence="4">Uncharacterized protein</fullName>
    </submittedName>
</protein>
<feature type="region of interest" description="Disordered" evidence="2">
    <location>
        <begin position="470"/>
        <end position="522"/>
    </location>
</feature>
<proteinExistence type="predicted"/>
<dbReference type="InterPro" id="IPR009003">
    <property type="entry name" value="Peptidase_S1_PA"/>
</dbReference>
<feature type="compositionally biased region" description="Basic residues" evidence="2">
    <location>
        <begin position="477"/>
        <end position="488"/>
    </location>
</feature>
<feature type="transmembrane region" description="Helical" evidence="3">
    <location>
        <begin position="64"/>
        <end position="87"/>
    </location>
</feature>
<dbReference type="SUPFAM" id="SSF50494">
    <property type="entry name" value="Trypsin-like serine proteases"/>
    <property type="match status" value="1"/>
</dbReference>
<evidence type="ECO:0000256" key="2">
    <source>
        <dbReference type="SAM" id="MobiDB-lite"/>
    </source>
</evidence>
<dbReference type="EMBL" id="KX882900">
    <property type="protein sequence ID" value="APG75898.1"/>
    <property type="molecule type" value="Genomic_RNA"/>
</dbReference>
<feature type="compositionally biased region" description="Basic and acidic residues" evidence="2">
    <location>
        <begin position="371"/>
        <end position="381"/>
    </location>
</feature>
<feature type="compositionally biased region" description="Polar residues" evidence="2">
    <location>
        <begin position="496"/>
        <end position="507"/>
    </location>
</feature>
<reference evidence="4" key="1">
    <citation type="journal article" date="2016" name="Nature">
        <title>Redefining the invertebrate RNA virosphere.</title>
        <authorList>
            <person name="Shi M."/>
            <person name="Lin X.D."/>
            <person name="Tian J.H."/>
            <person name="Chen L.J."/>
            <person name="Chen X."/>
            <person name="Li C.X."/>
            <person name="Qin X.C."/>
            <person name="Li J."/>
            <person name="Cao J.P."/>
            <person name="Eden J.S."/>
            <person name="Buchmann J."/>
            <person name="Wang W."/>
            <person name="Xu J."/>
            <person name="Holmes E.C."/>
            <person name="Zhang Y.Z."/>
        </authorList>
    </citation>
    <scope>NUCLEOTIDE SEQUENCE</scope>
    <source>
        <strain evidence="4">WGML125344</strain>
    </source>
</reference>
<keyword evidence="3" id="KW-0812">Transmembrane</keyword>
<evidence type="ECO:0000313" key="4">
    <source>
        <dbReference type="EMBL" id="APG75898.1"/>
    </source>
</evidence>
<keyword evidence="3" id="KW-1133">Transmembrane helix</keyword>
<name>A0A1L3KES9_9VIRU</name>